<dbReference type="Gene3D" id="1.10.10.10">
    <property type="entry name" value="Winged helix-like DNA-binding domain superfamily/Winged helix DNA-binding domain"/>
    <property type="match status" value="1"/>
</dbReference>
<dbReference type="CDD" id="cd07377">
    <property type="entry name" value="WHTH_GntR"/>
    <property type="match status" value="1"/>
</dbReference>
<keyword evidence="2" id="KW-0238">DNA-binding</keyword>
<dbReference type="SMART" id="SM00866">
    <property type="entry name" value="UTRA"/>
    <property type="match status" value="1"/>
</dbReference>
<sequence>MGKLNYIQLVRQLMDGITQGFFPLGSLLPTELQLCELYGTSRHTVRAALNELQLLGLVSRRKNVGTRVTATRVRNDFQPTPASLDDLVQFGKEHIRVVQNVGPVQVNGPLARTLSCTPDTLWLRISSLYLQDGGRMPIGWTDIYIEPDYAEIVADVHQQSDTLVCSLIENRFGRRVAGIRQEICACTVTDGAMAKALQLKTGAAALKVVRHYLDATGRAFEISVTVHPEERFSVVLQLKRSDAAPSAEEEK</sequence>
<dbReference type="Proteomes" id="UP000285972">
    <property type="component" value="Unassembled WGS sequence"/>
</dbReference>
<keyword evidence="7" id="KW-1185">Reference proteome</keyword>
<dbReference type="InterPro" id="IPR036388">
    <property type="entry name" value="WH-like_DNA-bd_sf"/>
</dbReference>
<dbReference type="InterPro" id="IPR036390">
    <property type="entry name" value="WH_DNA-bd_sf"/>
</dbReference>
<evidence type="ECO:0000256" key="3">
    <source>
        <dbReference type="ARBA" id="ARBA00023163"/>
    </source>
</evidence>
<organism evidence="5 7">
    <name type="scientific">Brenneria goodwinii</name>
    <dbReference type="NCBI Taxonomy" id="1109412"/>
    <lineage>
        <taxon>Bacteria</taxon>
        <taxon>Pseudomonadati</taxon>
        <taxon>Pseudomonadota</taxon>
        <taxon>Gammaproteobacteria</taxon>
        <taxon>Enterobacterales</taxon>
        <taxon>Pectobacteriaceae</taxon>
        <taxon>Brenneria</taxon>
    </lineage>
</organism>
<dbReference type="GO" id="GO:0045892">
    <property type="term" value="P:negative regulation of DNA-templated transcription"/>
    <property type="evidence" value="ECO:0007669"/>
    <property type="project" value="TreeGrafter"/>
</dbReference>
<dbReference type="InterPro" id="IPR050679">
    <property type="entry name" value="Bact_HTH_transcr_reg"/>
</dbReference>
<evidence type="ECO:0000256" key="2">
    <source>
        <dbReference type="ARBA" id="ARBA00023125"/>
    </source>
</evidence>
<dbReference type="InterPro" id="IPR028978">
    <property type="entry name" value="Chorismate_lyase_/UTRA_dom_sf"/>
</dbReference>
<dbReference type="PANTHER" id="PTHR44846">
    <property type="entry name" value="MANNOSYL-D-GLYCERATE TRANSPORT/METABOLISM SYSTEM REPRESSOR MNGR-RELATED"/>
    <property type="match status" value="1"/>
</dbReference>
<dbReference type="PRINTS" id="PR00035">
    <property type="entry name" value="HTHGNTR"/>
</dbReference>
<accession>A0A0G4JZX8</accession>
<evidence type="ECO:0000313" key="7">
    <source>
        <dbReference type="Proteomes" id="UP000044377"/>
    </source>
</evidence>
<evidence type="ECO:0000313" key="5">
    <source>
        <dbReference type="EMBL" id="CPR19718.1"/>
    </source>
</evidence>
<reference evidence="5" key="1">
    <citation type="submission" date="2015-01" db="EMBL/GenBank/DDBJ databases">
        <authorList>
            <person name="Xiang T."/>
            <person name="Song Y."/>
            <person name="Huang L."/>
            <person name="Wang B."/>
            <person name="Wu P."/>
        </authorList>
    </citation>
    <scope>NUCLEOTIDE SEQUENCE [LARGE SCALE GENOMIC DNA]</scope>
    <source>
        <strain evidence="5">OBR1</strain>
    </source>
</reference>
<dbReference type="RefSeq" id="WP_048638681.1">
    <property type="nucleotide sequence ID" value="NZ_CGIG01000001.1"/>
</dbReference>
<dbReference type="EMBL" id="MJLX01000006">
    <property type="protein sequence ID" value="RLM28507.1"/>
    <property type="molecule type" value="Genomic_DNA"/>
</dbReference>
<dbReference type="STRING" id="1109412.BN1221_03918c"/>
<dbReference type="SMART" id="SM00345">
    <property type="entry name" value="HTH_GNTR"/>
    <property type="match status" value="1"/>
</dbReference>
<dbReference type="GO" id="GO:0003700">
    <property type="term" value="F:DNA-binding transcription factor activity"/>
    <property type="evidence" value="ECO:0007669"/>
    <property type="project" value="InterPro"/>
</dbReference>
<feature type="domain" description="HTH gntR-type" evidence="4">
    <location>
        <begin position="3"/>
        <end position="71"/>
    </location>
</feature>
<proteinExistence type="predicted"/>
<keyword evidence="3" id="KW-0804">Transcription</keyword>
<dbReference type="Proteomes" id="UP000044377">
    <property type="component" value="Unassembled WGS sequence"/>
</dbReference>
<evidence type="ECO:0000313" key="8">
    <source>
        <dbReference type="Proteomes" id="UP000285972"/>
    </source>
</evidence>
<evidence type="ECO:0000313" key="6">
    <source>
        <dbReference type="EMBL" id="RLM28507.1"/>
    </source>
</evidence>
<reference evidence="7" key="2">
    <citation type="submission" date="2015-01" db="EMBL/GenBank/DDBJ databases">
        <authorList>
            <person name="Paterson Steve"/>
        </authorList>
    </citation>
    <scope>NUCLEOTIDE SEQUENCE [LARGE SCALE GENOMIC DNA]</scope>
    <source>
        <strain evidence="7">OBR1</strain>
    </source>
</reference>
<dbReference type="AlphaFoldDB" id="A0A0G4JZX8"/>
<dbReference type="InterPro" id="IPR000524">
    <property type="entry name" value="Tscrpt_reg_HTH_GntR"/>
</dbReference>
<dbReference type="InterPro" id="IPR011663">
    <property type="entry name" value="UTRA"/>
</dbReference>
<dbReference type="Gene3D" id="3.40.1410.10">
    <property type="entry name" value="Chorismate lyase-like"/>
    <property type="match status" value="1"/>
</dbReference>
<reference evidence="6 8" key="3">
    <citation type="submission" date="2016-09" db="EMBL/GenBank/DDBJ databases">
        <authorList>
            <person name="Doonan J."/>
            <person name="Pachebat J.A."/>
            <person name="Golyshin P.N."/>
            <person name="Denman S."/>
            <person name="Mcdonald J.E."/>
        </authorList>
    </citation>
    <scope>NUCLEOTIDE SEQUENCE [LARGE SCALE GENOMIC DNA]</scope>
    <source>
        <strain evidence="6 8">FRB141</strain>
    </source>
</reference>
<dbReference type="PROSITE" id="PS50949">
    <property type="entry name" value="HTH_GNTR"/>
    <property type="match status" value="1"/>
</dbReference>
<protein>
    <submittedName>
        <fullName evidence="6">GntR family transcriptional regulator</fullName>
    </submittedName>
    <submittedName>
        <fullName evidence="5">Transcriptional regulator, GntR family</fullName>
    </submittedName>
</protein>
<evidence type="ECO:0000259" key="4">
    <source>
        <dbReference type="PROSITE" id="PS50949"/>
    </source>
</evidence>
<dbReference type="Pfam" id="PF07702">
    <property type="entry name" value="UTRA"/>
    <property type="match status" value="1"/>
</dbReference>
<evidence type="ECO:0000256" key="1">
    <source>
        <dbReference type="ARBA" id="ARBA00023015"/>
    </source>
</evidence>
<dbReference type="GeneID" id="70906421"/>
<keyword evidence="1" id="KW-0805">Transcription regulation</keyword>
<dbReference type="EMBL" id="CGIG01000001">
    <property type="protein sequence ID" value="CPR19718.1"/>
    <property type="molecule type" value="Genomic_DNA"/>
</dbReference>
<gene>
    <name evidence="6" type="ORF">BIY26_04060</name>
    <name evidence="5" type="ORF">BN1221_03918c</name>
</gene>
<dbReference type="SUPFAM" id="SSF46785">
    <property type="entry name" value="Winged helix' DNA-binding domain"/>
    <property type="match status" value="1"/>
</dbReference>
<dbReference type="Pfam" id="PF00392">
    <property type="entry name" value="GntR"/>
    <property type="match status" value="1"/>
</dbReference>
<dbReference type="SUPFAM" id="SSF64288">
    <property type="entry name" value="Chorismate lyase-like"/>
    <property type="match status" value="1"/>
</dbReference>
<dbReference type="OrthoDB" id="9808698at2"/>
<dbReference type="GO" id="GO:0003677">
    <property type="term" value="F:DNA binding"/>
    <property type="evidence" value="ECO:0007669"/>
    <property type="project" value="UniProtKB-KW"/>
</dbReference>
<dbReference type="PANTHER" id="PTHR44846:SF17">
    <property type="entry name" value="GNTR-FAMILY TRANSCRIPTIONAL REGULATOR"/>
    <property type="match status" value="1"/>
</dbReference>
<name>A0A0G4JZX8_9GAMM</name>
<dbReference type="KEGG" id="bgj:AWC36_06445"/>